<gene>
    <name evidence="2" type="ORF">HMPREF9302_03800</name>
</gene>
<comment type="caution">
    <text evidence="2">The sequence shown here is derived from an EMBL/GenBank/DDBJ whole genome shotgun (WGS) entry which is preliminary data.</text>
</comment>
<proteinExistence type="predicted"/>
<accession>A0A096D4G6</accession>
<dbReference type="RefSeq" id="WP_156098338.1">
    <property type="nucleotide sequence ID" value="NZ_JRNU01000012.1"/>
</dbReference>
<reference evidence="2 3" key="1">
    <citation type="submission" date="2014-07" db="EMBL/GenBank/DDBJ databases">
        <authorList>
            <person name="McCorrison J."/>
            <person name="Sanka R."/>
            <person name="Torralba M."/>
            <person name="Gillis M."/>
            <person name="Haft D.H."/>
            <person name="Methe B."/>
            <person name="Sutton G."/>
            <person name="Nelson K.E."/>
        </authorList>
    </citation>
    <scope>NUCLEOTIDE SEQUENCE [LARGE SCALE GENOMIC DNA]</scope>
    <source>
        <strain evidence="2 3">DNF00058</strain>
    </source>
</reference>
<dbReference type="AlphaFoldDB" id="A0A096D4G6"/>
<feature type="coiled-coil region" evidence="1">
    <location>
        <begin position="57"/>
        <end position="84"/>
    </location>
</feature>
<dbReference type="EMBL" id="JRNU01000012">
    <property type="protein sequence ID" value="KGF52409.1"/>
    <property type="molecule type" value="Genomic_DNA"/>
</dbReference>
<organism evidence="2 3">
    <name type="scientific">Prevotella amnii DNF00058</name>
    <dbReference type="NCBI Taxonomy" id="1401066"/>
    <lineage>
        <taxon>Bacteria</taxon>
        <taxon>Pseudomonadati</taxon>
        <taxon>Bacteroidota</taxon>
        <taxon>Bacteroidia</taxon>
        <taxon>Bacteroidales</taxon>
        <taxon>Prevotellaceae</taxon>
        <taxon>Prevotella</taxon>
    </lineage>
</organism>
<dbReference type="OrthoDB" id="9939270at2"/>
<keyword evidence="1" id="KW-0175">Coiled coil</keyword>
<evidence type="ECO:0000256" key="1">
    <source>
        <dbReference type="SAM" id="Coils"/>
    </source>
</evidence>
<evidence type="ECO:0000313" key="3">
    <source>
        <dbReference type="Proteomes" id="UP000029614"/>
    </source>
</evidence>
<dbReference type="Proteomes" id="UP000029614">
    <property type="component" value="Unassembled WGS sequence"/>
</dbReference>
<sequence length="237" mass="27334">MRNIIFILCALMCLISCVDQNKRKVKTAFKDYVSTHFDDPKNLDEIVSVDSCDTITIKEAQSLLKELKQTYDSINKINRKQSDQISKALKNPKLHGLTHRNPIFKEAMYKHLDLLNEAMSLGSDDISAILNGFGETLRSRYNKFMTLKGKTFLQYKITARVTEKGEKHLKTYYAVSDTLLNKIEIRKEGVQTDEILSIDDFINFSEISEEYIARIKNAKKLVECNKTILDIIKKEIK</sequence>
<name>A0A096D4G6_9BACT</name>
<keyword evidence="3" id="KW-1185">Reference proteome</keyword>
<evidence type="ECO:0000313" key="2">
    <source>
        <dbReference type="EMBL" id="KGF52409.1"/>
    </source>
</evidence>
<protein>
    <submittedName>
        <fullName evidence="2">Uncharacterized protein</fullName>
    </submittedName>
</protein>